<protein>
    <submittedName>
        <fullName evidence="2">Uncharacterized protein</fullName>
    </submittedName>
</protein>
<accession>A0A166AHU8</accession>
<evidence type="ECO:0000313" key="3">
    <source>
        <dbReference type="Proteomes" id="UP000076532"/>
    </source>
</evidence>
<feature type="region of interest" description="Disordered" evidence="1">
    <location>
        <begin position="220"/>
        <end position="251"/>
    </location>
</feature>
<gene>
    <name evidence="2" type="ORF">FIBSPDRAFT_898871</name>
</gene>
<reference evidence="2 3" key="1">
    <citation type="journal article" date="2016" name="Mol. Biol. Evol.">
        <title>Comparative Genomics of Early-Diverging Mushroom-Forming Fungi Provides Insights into the Origins of Lignocellulose Decay Capabilities.</title>
        <authorList>
            <person name="Nagy L.G."/>
            <person name="Riley R."/>
            <person name="Tritt A."/>
            <person name="Adam C."/>
            <person name="Daum C."/>
            <person name="Floudas D."/>
            <person name="Sun H."/>
            <person name="Yadav J.S."/>
            <person name="Pangilinan J."/>
            <person name="Larsson K.H."/>
            <person name="Matsuura K."/>
            <person name="Barry K."/>
            <person name="Labutti K."/>
            <person name="Kuo R."/>
            <person name="Ohm R.A."/>
            <person name="Bhattacharya S.S."/>
            <person name="Shirouzu T."/>
            <person name="Yoshinaga Y."/>
            <person name="Martin F.M."/>
            <person name="Grigoriev I.V."/>
            <person name="Hibbett D.S."/>
        </authorList>
    </citation>
    <scope>NUCLEOTIDE SEQUENCE [LARGE SCALE GENOMIC DNA]</scope>
    <source>
        <strain evidence="2 3">CBS 109695</strain>
    </source>
</reference>
<sequence>MVGGVGLCLLTTIGLRLKDGTSGSGDGGDGRVVADDRAAEGDSVDGGVGDGDSDADIADEGAEAVGGMDYAGADLLYYLYPKLALVQYAREARSMLLGLARQLIEYWHSLVQPREPPGPTPVTRRPRSSTTRASPTGSRTGPTSPARAGAACGLGEGRARCCRLRCPAAATRTATTTATASPGPASVVERVVLGRDRVCEPSLGLRDKVDERSLLPLLPRHGGPRWQHPRPTFLAQSKPPPLPAPQRPAMDETTRKTVQNGGFRLKRHVSTEHQLSERARLADRLIEPGAHALAAPGESYRRVVPIAVGATVAAKVAPVESKEAIKRALVVSVSGWNLNVAVLVLAGDPRALEHGEGVAVEVENDDPLYPIAEPFPIHASHAAGRTCRFLGVQTLVLRSEDAQEGGVGGAGDVGSRVTLGIAKQCRAVGYCLLLHVSDTRADGYFADTLITRRHFSWRYNYKGGTGELAVTVSNSLKLGCQSSDSFGAEDEYHDREEKEKRHMRLDEAVGLYEGFNLYRGLYLGIGSMVVDRSISIDASRPCIPKLLKTNHLGTVKLAVAAKREPISRAPPAAAEGVNMPIPIVIGLRFVFRDAYNYPNPDSNKY</sequence>
<organism evidence="2 3">
    <name type="scientific">Athelia psychrophila</name>
    <dbReference type="NCBI Taxonomy" id="1759441"/>
    <lineage>
        <taxon>Eukaryota</taxon>
        <taxon>Fungi</taxon>
        <taxon>Dikarya</taxon>
        <taxon>Basidiomycota</taxon>
        <taxon>Agaricomycotina</taxon>
        <taxon>Agaricomycetes</taxon>
        <taxon>Agaricomycetidae</taxon>
        <taxon>Atheliales</taxon>
        <taxon>Atheliaceae</taxon>
        <taxon>Athelia</taxon>
    </lineage>
</organism>
<evidence type="ECO:0000313" key="2">
    <source>
        <dbReference type="EMBL" id="KZP11620.1"/>
    </source>
</evidence>
<proteinExistence type="predicted"/>
<dbReference type="EMBL" id="KV417660">
    <property type="protein sequence ID" value="KZP11620.1"/>
    <property type="molecule type" value="Genomic_DNA"/>
</dbReference>
<dbReference type="Proteomes" id="UP000076532">
    <property type="component" value="Unassembled WGS sequence"/>
</dbReference>
<name>A0A166AHU8_9AGAM</name>
<feature type="region of interest" description="Disordered" evidence="1">
    <location>
        <begin position="111"/>
        <end position="150"/>
    </location>
</feature>
<dbReference type="AlphaFoldDB" id="A0A166AHU8"/>
<evidence type="ECO:0000256" key="1">
    <source>
        <dbReference type="SAM" id="MobiDB-lite"/>
    </source>
</evidence>
<keyword evidence="3" id="KW-1185">Reference proteome</keyword>
<feature type="compositionally biased region" description="Low complexity" evidence="1">
    <location>
        <begin position="128"/>
        <end position="141"/>
    </location>
</feature>